<dbReference type="Proteomes" id="UP000623467">
    <property type="component" value="Unassembled WGS sequence"/>
</dbReference>
<evidence type="ECO:0000256" key="1">
    <source>
        <dbReference type="ARBA" id="ARBA00001971"/>
    </source>
</evidence>
<comment type="caution">
    <text evidence="11">The sequence shown here is derived from an EMBL/GenBank/DDBJ whole genome shotgun (WGS) entry which is preliminary data.</text>
</comment>
<dbReference type="PANTHER" id="PTHR46300">
    <property type="entry name" value="P450, PUTATIVE (EUROFUNG)-RELATED-RELATED"/>
    <property type="match status" value="1"/>
</dbReference>
<evidence type="ECO:0000256" key="10">
    <source>
        <dbReference type="RuleBase" id="RU000461"/>
    </source>
</evidence>
<keyword evidence="6 10" id="KW-0560">Oxidoreductase</keyword>
<dbReference type="PRINTS" id="PR00463">
    <property type="entry name" value="EP450I"/>
</dbReference>
<evidence type="ECO:0000256" key="7">
    <source>
        <dbReference type="ARBA" id="ARBA00023004"/>
    </source>
</evidence>
<dbReference type="GO" id="GO:0004497">
    <property type="term" value="F:monooxygenase activity"/>
    <property type="evidence" value="ECO:0007669"/>
    <property type="project" value="UniProtKB-KW"/>
</dbReference>
<gene>
    <name evidence="11" type="ORF">MSAN_00513600</name>
</gene>
<dbReference type="GO" id="GO:0016705">
    <property type="term" value="F:oxidoreductase activity, acting on paired donors, with incorporation or reduction of molecular oxygen"/>
    <property type="evidence" value="ECO:0007669"/>
    <property type="project" value="InterPro"/>
</dbReference>
<name>A0A8H7DF14_9AGAR</name>
<dbReference type="AlphaFoldDB" id="A0A8H7DF14"/>
<keyword evidence="12" id="KW-1185">Reference proteome</keyword>
<evidence type="ECO:0000313" key="11">
    <source>
        <dbReference type="EMBL" id="KAF7373059.1"/>
    </source>
</evidence>
<evidence type="ECO:0000256" key="8">
    <source>
        <dbReference type="ARBA" id="ARBA00023033"/>
    </source>
</evidence>
<keyword evidence="7 9" id="KW-0408">Iron</keyword>
<comment type="similarity">
    <text evidence="3 10">Belongs to the cytochrome P450 family.</text>
</comment>
<dbReference type="GO" id="GO:0020037">
    <property type="term" value="F:heme binding"/>
    <property type="evidence" value="ECO:0007669"/>
    <property type="project" value="InterPro"/>
</dbReference>
<evidence type="ECO:0000256" key="5">
    <source>
        <dbReference type="ARBA" id="ARBA00022723"/>
    </source>
</evidence>
<dbReference type="InterPro" id="IPR017972">
    <property type="entry name" value="Cyt_P450_CS"/>
</dbReference>
<dbReference type="EMBL" id="JACAZH010000003">
    <property type="protein sequence ID" value="KAF7373059.1"/>
    <property type="molecule type" value="Genomic_DNA"/>
</dbReference>
<protein>
    <submittedName>
        <fullName evidence="11">Cytochrome P450</fullName>
    </submittedName>
</protein>
<dbReference type="GO" id="GO:0005506">
    <property type="term" value="F:iron ion binding"/>
    <property type="evidence" value="ECO:0007669"/>
    <property type="project" value="InterPro"/>
</dbReference>
<dbReference type="InterPro" id="IPR036396">
    <property type="entry name" value="Cyt_P450_sf"/>
</dbReference>
<keyword evidence="5 9" id="KW-0479">Metal-binding</keyword>
<dbReference type="InterPro" id="IPR002401">
    <property type="entry name" value="Cyt_P450_E_grp-I"/>
</dbReference>
<evidence type="ECO:0000256" key="9">
    <source>
        <dbReference type="PIRSR" id="PIRSR602401-1"/>
    </source>
</evidence>
<dbReference type="InterPro" id="IPR001128">
    <property type="entry name" value="Cyt_P450"/>
</dbReference>
<dbReference type="PANTHER" id="PTHR46300:SF7">
    <property type="entry name" value="P450, PUTATIVE (EUROFUNG)-RELATED"/>
    <property type="match status" value="1"/>
</dbReference>
<keyword evidence="8 10" id="KW-0503">Monooxygenase</keyword>
<organism evidence="11 12">
    <name type="scientific">Mycena sanguinolenta</name>
    <dbReference type="NCBI Taxonomy" id="230812"/>
    <lineage>
        <taxon>Eukaryota</taxon>
        <taxon>Fungi</taxon>
        <taxon>Dikarya</taxon>
        <taxon>Basidiomycota</taxon>
        <taxon>Agaricomycotina</taxon>
        <taxon>Agaricomycetes</taxon>
        <taxon>Agaricomycetidae</taxon>
        <taxon>Agaricales</taxon>
        <taxon>Marasmiineae</taxon>
        <taxon>Mycenaceae</taxon>
        <taxon>Mycena</taxon>
    </lineage>
</organism>
<dbReference type="OrthoDB" id="2789670at2759"/>
<reference evidence="11" key="1">
    <citation type="submission" date="2020-05" db="EMBL/GenBank/DDBJ databases">
        <title>Mycena genomes resolve the evolution of fungal bioluminescence.</title>
        <authorList>
            <person name="Tsai I.J."/>
        </authorList>
    </citation>
    <scope>NUCLEOTIDE SEQUENCE</scope>
    <source>
        <strain evidence="11">160909Yilan</strain>
    </source>
</reference>
<dbReference type="Gene3D" id="1.10.630.10">
    <property type="entry name" value="Cytochrome P450"/>
    <property type="match status" value="1"/>
</dbReference>
<evidence type="ECO:0000256" key="2">
    <source>
        <dbReference type="ARBA" id="ARBA00005179"/>
    </source>
</evidence>
<evidence type="ECO:0000256" key="3">
    <source>
        <dbReference type="ARBA" id="ARBA00010617"/>
    </source>
</evidence>
<evidence type="ECO:0000256" key="4">
    <source>
        <dbReference type="ARBA" id="ARBA00022617"/>
    </source>
</evidence>
<comment type="pathway">
    <text evidence="2">Secondary metabolite biosynthesis.</text>
</comment>
<proteinExistence type="inferred from homology"/>
<comment type="cofactor">
    <cofactor evidence="1 9">
        <name>heme</name>
        <dbReference type="ChEBI" id="CHEBI:30413"/>
    </cofactor>
</comment>
<evidence type="ECO:0000256" key="6">
    <source>
        <dbReference type="ARBA" id="ARBA00023002"/>
    </source>
</evidence>
<feature type="binding site" description="axial binding residue" evidence="9">
    <location>
        <position position="456"/>
    </location>
    <ligand>
        <name>heme</name>
        <dbReference type="ChEBI" id="CHEBI:30413"/>
    </ligand>
    <ligandPart>
        <name>Fe</name>
        <dbReference type="ChEBI" id="CHEBI:18248"/>
    </ligandPart>
</feature>
<keyword evidence="4 9" id="KW-0349">Heme</keyword>
<evidence type="ECO:0000313" key="12">
    <source>
        <dbReference type="Proteomes" id="UP000623467"/>
    </source>
</evidence>
<sequence length="542" mass="60939">MEFTLAVAIFSILLYALRWNRHRSRLPLPPGPRKLPLIGNVLDMPTQRQWETFLKWSEQFRSDIIHLNVAGTSIVVLSSMEAVKELFEKRSDLYSDRPRLPMLVELMGWDFAIPTMKYGDRWLVLSILRGGLTCGFDRRSHRKMFHEVFKVGAVEQFEPQELAATHELLRRLLRGPTDVMKDFRHLAGTIIMNVTYGIDIHGADDKYIRIAKEALDSISIASMPGAFLVDSIPALKYVPNWIPGAEFKRKATEWKEIAQELLQLPFSETKKNIATGAARTSYTSINLRLSEDLTDIEREEQEAIIKTTAANMYIAGVDTTVSAMGTFILAMLLNPEVQKKAQAEIDSVVGPGQLPSFADKPTLPYISAIVKEVLRWRNVTPLAFPHYVAADDEYRGYRIPANSLVIGNAWAILHDETVYPDPHSFRPERFLLSDGKLNPTTRDPETVAFGFGRRICPGRHMAAASLWIVVASILSTFNIDKAIGENGEIIEPTHEYSPGIVSWVFATLRHNALTMVDRTPLPFKCSITPRSPQAVDAIQATA</sequence>
<dbReference type="CDD" id="cd11065">
    <property type="entry name" value="CYP64-like"/>
    <property type="match status" value="1"/>
</dbReference>
<dbReference type="SUPFAM" id="SSF48264">
    <property type="entry name" value="Cytochrome P450"/>
    <property type="match status" value="1"/>
</dbReference>
<dbReference type="PRINTS" id="PR00385">
    <property type="entry name" value="P450"/>
</dbReference>
<dbReference type="PROSITE" id="PS00086">
    <property type="entry name" value="CYTOCHROME_P450"/>
    <property type="match status" value="1"/>
</dbReference>
<accession>A0A8H7DF14</accession>
<dbReference type="Pfam" id="PF00067">
    <property type="entry name" value="p450"/>
    <property type="match status" value="1"/>
</dbReference>
<dbReference type="InterPro" id="IPR050364">
    <property type="entry name" value="Cytochrome_P450_fung"/>
</dbReference>